<dbReference type="PANTHER" id="PTHR32114:SF2">
    <property type="entry name" value="ABC TRANSPORTER ABCH.3"/>
    <property type="match status" value="1"/>
</dbReference>
<dbReference type="InterPro" id="IPR027417">
    <property type="entry name" value="P-loop_NTPase"/>
</dbReference>
<dbReference type="PANTHER" id="PTHR32114">
    <property type="entry name" value="ABC TRANSPORTER ABCH.3"/>
    <property type="match status" value="1"/>
</dbReference>
<name>A0A6G9CX71_RHOER</name>
<dbReference type="InterPro" id="IPR038729">
    <property type="entry name" value="Rad50/SbcC_AAA"/>
</dbReference>
<dbReference type="Pfam" id="PF13476">
    <property type="entry name" value="AAA_23"/>
    <property type="match status" value="1"/>
</dbReference>
<feature type="coiled-coil region" evidence="4">
    <location>
        <begin position="202"/>
        <end position="236"/>
    </location>
</feature>
<dbReference type="AlphaFoldDB" id="A0A6G9CX71"/>
<feature type="region of interest" description="Disordered" evidence="5">
    <location>
        <begin position="377"/>
        <end position="422"/>
    </location>
</feature>
<dbReference type="EMBL" id="CP050124">
    <property type="protein sequence ID" value="QIP41484.1"/>
    <property type="molecule type" value="Genomic_DNA"/>
</dbReference>
<sequence>MKLHYIELTNFRQFQGTQRFNLESSDKKPVSLLFGANGAGKTTLLNAFTWALYGSLSDDVEVQDQMVTDIVWRQLPSGSSAKIAVELVFQHEGQNYKLLRSASLLKEDDKQPTPYPDIALWANNGDGQSVKVDAPQQKISSILPQSVSRFFFFNGERIEKLVQKGAYSEVKQDIKALLNIEHVERAIAHLPKVDRKITATLKDRGGEQASELQREIDEIEDRQTQLDTDLQTLDGELSTFRAERDGVLDLLRKHAEVAPIQKRRDQAVIELTNARSSVDMSRAEQANIIATRGFLAFTDDLVAKTSRTASTLYEKGALPAPLKREFVDRLLDSNKCICHAPLVTGSDARTHVQEWRQKAGLQAVETAWQQLNGQIIPMKSGPRRPERSTSRVCRQACRRQPASVSPRGRSFRTVWSAEEHES</sequence>
<evidence type="ECO:0000256" key="3">
    <source>
        <dbReference type="ARBA" id="ARBA00013368"/>
    </source>
</evidence>
<keyword evidence="4" id="KW-0175">Coiled coil</keyword>
<reference evidence="7 8" key="1">
    <citation type="submission" date="2020-03" db="EMBL/GenBank/DDBJ databases">
        <title>Screen low temperature-resistant strains for efficient degradation of petroleum hydrocarbons under the low temperature.</title>
        <authorList>
            <person name="Wang Y."/>
            <person name="Chen J."/>
        </authorList>
    </citation>
    <scope>NUCLEOTIDE SEQUENCE [LARGE SCALE GENOMIC DNA]</scope>
    <source>
        <strain evidence="7 8">KB1</strain>
    </source>
</reference>
<comment type="similarity">
    <text evidence="1">Belongs to the SMC family. SbcC subfamily.</text>
</comment>
<evidence type="ECO:0000313" key="8">
    <source>
        <dbReference type="Proteomes" id="UP000502345"/>
    </source>
</evidence>
<gene>
    <name evidence="7" type="ORF">G9444_4240</name>
</gene>
<proteinExistence type="inferred from homology"/>
<evidence type="ECO:0000256" key="5">
    <source>
        <dbReference type="SAM" id="MobiDB-lite"/>
    </source>
</evidence>
<evidence type="ECO:0000259" key="6">
    <source>
        <dbReference type="Pfam" id="PF13476"/>
    </source>
</evidence>
<evidence type="ECO:0000256" key="4">
    <source>
        <dbReference type="SAM" id="Coils"/>
    </source>
</evidence>
<evidence type="ECO:0000313" key="7">
    <source>
        <dbReference type="EMBL" id="QIP41484.1"/>
    </source>
</evidence>
<accession>A0A6G9CX71</accession>
<dbReference type="Proteomes" id="UP000502345">
    <property type="component" value="Chromosome"/>
</dbReference>
<organism evidence="7 8">
    <name type="scientific">Rhodococcus erythropolis</name>
    <name type="common">Arthrobacter picolinophilus</name>
    <dbReference type="NCBI Taxonomy" id="1833"/>
    <lineage>
        <taxon>Bacteria</taxon>
        <taxon>Bacillati</taxon>
        <taxon>Actinomycetota</taxon>
        <taxon>Actinomycetes</taxon>
        <taxon>Mycobacteriales</taxon>
        <taxon>Nocardiaceae</taxon>
        <taxon>Rhodococcus</taxon>
        <taxon>Rhodococcus erythropolis group</taxon>
    </lineage>
</organism>
<protein>
    <recommendedName>
        <fullName evidence="3">Nuclease SbcCD subunit C</fullName>
    </recommendedName>
</protein>
<dbReference type="SUPFAM" id="SSF52540">
    <property type="entry name" value="P-loop containing nucleoside triphosphate hydrolases"/>
    <property type="match status" value="1"/>
</dbReference>
<comment type="subunit">
    <text evidence="2">Heterodimer of SbcC and SbcD.</text>
</comment>
<dbReference type="GO" id="GO:0016887">
    <property type="term" value="F:ATP hydrolysis activity"/>
    <property type="evidence" value="ECO:0007669"/>
    <property type="project" value="InterPro"/>
</dbReference>
<dbReference type="RefSeq" id="WP_166502464.1">
    <property type="nucleotide sequence ID" value="NZ_CP050124.1"/>
</dbReference>
<evidence type="ECO:0000256" key="2">
    <source>
        <dbReference type="ARBA" id="ARBA00011322"/>
    </source>
</evidence>
<feature type="domain" description="Rad50/SbcC-type AAA" evidence="6">
    <location>
        <begin position="6"/>
        <end position="231"/>
    </location>
</feature>
<evidence type="ECO:0000256" key="1">
    <source>
        <dbReference type="ARBA" id="ARBA00006930"/>
    </source>
</evidence>
<dbReference type="GO" id="GO:0006302">
    <property type="term" value="P:double-strand break repair"/>
    <property type="evidence" value="ECO:0007669"/>
    <property type="project" value="InterPro"/>
</dbReference>
<dbReference type="Gene3D" id="3.40.50.300">
    <property type="entry name" value="P-loop containing nucleotide triphosphate hydrolases"/>
    <property type="match status" value="1"/>
</dbReference>